<feature type="transmembrane region" description="Helical" evidence="7">
    <location>
        <begin position="340"/>
        <end position="361"/>
    </location>
</feature>
<keyword evidence="4 7" id="KW-0812">Transmembrane</keyword>
<dbReference type="AlphaFoldDB" id="A0A3E1NHJ1"/>
<dbReference type="InterPro" id="IPR010920">
    <property type="entry name" value="LSM_dom_sf"/>
</dbReference>
<protein>
    <submittedName>
        <fullName evidence="10">Mechanosensitive ion channel family protein</fullName>
    </submittedName>
</protein>
<feature type="transmembrane region" description="Helical" evidence="7">
    <location>
        <begin position="422"/>
        <end position="448"/>
    </location>
</feature>
<dbReference type="OrthoDB" id="9809206at2"/>
<evidence type="ECO:0000256" key="1">
    <source>
        <dbReference type="ARBA" id="ARBA00004651"/>
    </source>
</evidence>
<proteinExistence type="inferred from homology"/>
<dbReference type="EMBL" id="QTJU01000005">
    <property type="protein sequence ID" value="RFM27324.1"/>
    <property type="molecule type" value="Genomic_DNA"/>
</dbReference>
<dbReference type="InterPro" id="IPR011066">
    <property type="entry name" value="MscS_channel_C_sf"/>
</dbReference>
<feature type="transmembrane region" description="Helical" evidence="7">
    <location>
        <begin position="297"/>
        <end position="315"/>
    </location>
</feature>
<dbReference type="InterPro" id="IPR045275">
    <property type="entry name" value="MscS_archaea/bacteria_type"/>
</dbReference>
<dbReference type="Pfam" id="PF00924">
    <property type="entry name" value="MS_channel_2nd"/>
    <property type="match status" value="1"/>
</dbReference>
<dbReference type="Gene3D" id="3.30.70.100">
    <property type="match status" value="1"/>
</dbReference>
<gene>
    <name evidence="10" type="ORF">DXN05_14950</name>
</gene>
<evidence type="ECO:0000256" key="3">
    <source>
        <dbReference type="ARBA" id="ARBA00022475"/>
    </source>
</evidence>
<comment type="subcellular location">
    <subcellularLocation>
        <location evidence="1">Cell membrane</location>
        <topology evidence="1">Multi-pass membrane protein</topology>
    </subcellularLocation>
</comment>
<evidence type="ECO:0000313" key="10">
    <source>
        <dbReference type="EMBL" id="RFM27324.1"/>
    </source>
</evidence>
<reference evidence="10 11" key="1">
    <citation type="submission" date="2018-08" db="EMBL/GenBank/DDBJ databases">
        <title>Chitinophagaceae sp. K23C18032701, a novel bacterium isolated from forest soil.</title>
        <authorList>
            <person name="Wang C."/>
        </authorList>
    </citation>
    <scope>NUCLEOTIDE SEQUENCE [LARGE SCALE GENOMIC DNA]</scope>
    <source>
        <strain evidence="10 11">K23C18032701</strain>
    </source>
</reference>
<evidence type="ECO:0000256" key="5">
    <source>
        <dbReference type="ARBA" id="ARBA00022989"/>
    </source>
</evidence>
<keyword evidence="11" id="KW-1185">Reference proteome</keyword>
<sequence length="613" mass="69304">MKPLNHISIVLLWQTLVLVGGALYAQQDTAVKGGDSSKQRDSIHNVVLVNQGAELDSLGRRLQADAVREAELKQEISRLNNTDHEKRESLLKELGLLRSATSGRSLLLKQKADSLRPTVKGFGVAPFGDTLLYVYAKLGSFSPQERAAAISERLRRIAEDYRYNADSFTVVHSELTTDVVYKTTTVTSIADNDAWWFNDKKDSLATAYKNKMALAVLQYRKENSWPTLLREILLALLVLAVLGGVMFVVSRLFRRTRLWIMQQQGTRLTGFKLKNYEIFDAKREVAFLVVLNKWVKWMVILVLIYIALPILFGIFPRTEDFAHTLFSYILNPVKRVLHAIWNYLPNFFTIVVLVIVFRYLVKGVCFLKTEIEKGILKIPGFYADWANPTYQIIRILLLAFMLVVIFPYLPGSDSPIFKGISVFLGVLFTFGSAGALGNVVAGLVLTYMRAFKTGDRVKIGDAVGDVVEKSILVTRIRTIKNEIISIPNATVMNSFTTNYSSDAPDRGLIIHTTLTIGYDTPWQKIQELMIAAADITTYIEKEPRPFVLQTSLDDYYISYQVNAYTREPNRQATIYSELHQHLLDVFNEAGVEIMSPHYTSLRDGSKSTIPRES</sequence>
<dbReference type="InterPro" id="IPR049278">
    <property type="entry name" value="MS_channel_C"/>
</dbReference>
<dbReference type="SUPFAM" id="SSF50182">
    <property type="entry name" value="Sm-like ribonucleoproteins"/>
    <property type="match status" value="1"/>
</dbReference>
<feature type="transmembrane region" description="Helical" evidence="7">
    <location>
        <begin position="392"/>
        <end position="410"/>
    </location>
</feature>
<keyword evidence="3" id="KW-1003">Cell membrane</keyword>
<comment type="caution">
    <text evidence="10">The sequence shown here is derived from an EMBL/GenBank/DDBJ whole genome shotgun (WGS) entry which is preliminary data.</text>
</comment>
<accession>A0A3E1NHJ1</accession>
<evidence type="ECO:0000256" key="2">
    <source>
        <dbReference type="ARBA" id="ARBA00008017"/>
    </source>
</evidence>
<dbReference type="InterPro" id="IPR006685">
    <property type="entry name" value="MscS_channel_2nd"/>
</dbReference>
<dbReference type="GO" id="GO:0005886">
    <property type="term" value="C:plasma membrane"/>
    <property type="evidence" value="ECO:0007669"/>
    <property type="project" value="UniProtKB-SubCell"/>
</dbReference>
<keyword evidence="5 7" id="KW-1133">Transmembrane helix</keyword>
<evidence type="ECO:0000313" key="11">
    <source>
        <dbReference type="Proteomes" id="UP000261284"/>
    </source>
</evidence>
<dbReference type="GO" id="GO:0008381">
    <property type="term" value="F:mechanosensitive monoatomic ion channel activity"/>
    <property type="evidence" value="ECO:0007669"/>
    <property type="project" value="InterPro"/>
</dbReference>
<evidence type="ECO:0000256" key="6">
    <source>
        <dbReference type="ARBA" id="ARBA00023136"/>
    </source>
</evidence>
<keyword evidence="6 7" id="KW-0472">Membrane</keyword>
<feature type="domain" description="Mechanosensitive ion channel MscS" evidence="8">
    <location>
        <begin position="436"/>
        <end position="500"/>
    </location>
</feature>
<dbReference type="PANTHER" id="PTHR30221:SF18">
    <property type="entry name" value="SLL0590 PROTEIN"/>
    <property type="match status" value="1"/>
</dbReference>
<dbReference type="Proteomes" id="UP000261284">
    <property type="component" value="Unassembled WGS sequence"/>
</dbReference>
<evidence type="ECO:0000256" key="7">
    <source>
        <dbReference type="SAM" id="Phobius"/>
    </source>
</evidence>
<evidence type="ECO:0000259" key="8">
    <source>
        <dbReference type="Pfam" id="PF00924"/>
    </source>
</evidence>
<organism evidence="10 11">
    <name type="scientific">Deminuibacter soli</name>
    <dbReference type="NCBI Taxonomy" id="2291815"/>
    <lineage>
        <taxon>Bacteria</taxon>
        <taxon>Pseudomonadati</taxon>
        <taxon>Bacteroidota</taxon>
        <taxon>Chitinophagia</taxon>
        <taxon>Chitinophagales</taxon>
        <taxon>Chitinophagaceae</taxon>
        <taxon>Deminuibacter</taxon>
    </lineage>
</organism>
<feature type="domain" description="Mechanosensitive ion channel MscS C-terminal" evidence="9">
    <location>
        <begin position="512"/>
        <end position="593"/>
    </location>
</feature>
<evidence type="ECO:0000256" key="4">
    <source>
        <dbReference type="ARBA" id="ARBA00022692"/>
    </source>
</evidence>
<evidence type="ECO:0000259" key="9">
    <source>
        <dbReference type="Pfam" id="PF21082"/>
    </source>
</evidence>
<feature type="transmembrane region" description="Helical" evidence="7">
    <location>
        <begin position="232"/>
        <end position="253"/>
    </location>
</feature>
<name>A0A3E1NHJ1_9BACT</name>
<dbReference type="PANTHER" id="PTHR30221">
    <property type="entry name" value="SMALL-CONDUCTANCE MECHANOSENSITIVE CHANNEL"/>
    <property type="match status" value="1"/>
</dbReference>
<dbReference type="SUPFAM" id="SSF82689">
    <property type="entry name" value="Mechanosensitive channel protein MscS (YggB), C-terminal domain"/>
    <property type="match status" value="1"/>
</dbReference>
<comment type="similarity">
    <text evidence="2">Belongs to the MscS (TC 1.A.23) family.</text>
</comment>
<dbReference type="RefSeq" id="WP_116848082.1">
    <property type="nucleotide sequence ID" value="NZ_QTJU01000005.1"/>
</dbReference>
<dbReference type="Pfam" id="PF21082">
    <property type="entry name" value="MS_channel_3rd"/>
    <property type="match status" value="1"/>
</dbReference>
<dbReference type="InterPro" id="IPR023408">
    <property type="entry name" value="MscS_beta-dom_sf"/>
</dbReference>
<dbReference type="Gene3D" id="2.30.30.60">
    <property type="match status" value="1"/>
</dbReference>